<reference evidence="2 3" key="1">
    <citation type="submission" date="2019-05" db="EMBL/GenBank/DDBJ databases">
        <title>Another draft genome of Portunus trituberculatus and its Hox gene families provides insights of decapod evolution.</title>
        <authorList>
            <person name="Jeong J.-H."/>
            <person name="Song I."/>
            <person name="Kim S."/>
            <person name="Choi T."/>
            <person name="Kim D."/>
            <person name="Ryu S."/>
            <person name="Kim W."/>
        </authorList>
    </citation>
    <scope>NUCLEOTIDE SEQUENCE [LARGE SCALE GENOMIC DNA]</scope>
    <source>
        <tissue evidence="2">Muscle</tissue>
    </source>
</reference>
<evidence type="ECO:0000313" key="3">
    <source>
        <dbReference type="Proteomes" id="UP000324222"/>
    </source>
</evidence>
<dbReference type="Proteomes" id="UP000324222">
    <property type="component" value="Unassembled WGS sequence"/>
</dbReference>
<evidence type="ECO:0000313" key="2">
    <source>
        <dbReference type="EMBL" id="MPC12713.1"/>
    </source>
</evidence>
<accession>A0A5B7CZ48</accession>
<comment type="caution">
    <text evidence="2">The sequence shown here is derived from an EMBL/GenBank/DDBJ whole genome shotgun (WGS) entry which is preliminary data.</text>
</comment>
<name>A0A5B7CZ48_PORTR</name>
<dbReference type="AlphaFoldDB" id="A0A5B7CZ48"/>
<keyword evidence="3" id="KW-1185">Reference proteome</keyword>
<organism evidence="2 3">
    <name type="scientific">Portunus trituberculatus</name>
    <name type="common">Swimming crab</name>
    <name type="synonym">Neptunus trituberculatus</name>
    <dbReference type="NCBI Taxonomy" id="210409"/>
    <lineage>
        <taxon>Eukaryota</taxon>
        <taxon>Metazoa</taxon>
        <taxon>Ecdysozoa</taxon>
        <taxon>Arthropoda</taxon>
        <taxon>Crustacea</taxon>
        <taxon>Multicrustacea</taxon>
        <taxon>Malacostraca</taxon>
        <taxon>Eumalacostraca</taxon>
        <taxon>Eucarida</taxon>
        <taxon>Decapoda</taxon>
        <taxon>Pleocyemata</taxon>
        <taxon>Brachyura</taxon>
        <taxon>Eubrachyura</taxon>
        <taxon>Portunoidea</taxon>
        <taxon>Portunidae</taxon>
        <taxon>Portuninae</taxon>
        <taxon>Portunus</taxon>
    </lineage>
</organism>
<evidence type="ECO:0000256" key="1">
    <source>
        <dbReference type="SAM" id="MobiDB-lite"/>
    </source>
</evidence>
<dbReference type="EMBL" id="VSRR010000232">
    <property type="protein sequence ID" value="MPC12713.1"/>
    <property type="molecule type" value="Genomic_DNA"/>
</dbReference>
<proteinExistence type="predicted"/>
<feature type="region of interest" description="Disordered" evidence="1">
    <location>
        <begin position="81"/>
        <end position="132"/>
    </location>
</feature>
<gene>
    <name evidence="2" type="ORF">E2C01_005418</name>
</gene>
<protein>
    <submittedName>
        <fullName evidence="2">Uncharacterized protein</fullName>
    </submittedName>
</protein>
<sequence>MDLAGIRYIEFAWSELDWAGLGWAGLGWVGLDWTGLDSGRPRVTGTDTPASFSPSCLDVLPLFSLDNGARLALALVSHSVPVSARRRTSDSFTPRGPAPDDPAQVRETDPTKYGPQATPNDQRFVTLCGAPG</sequence>